<dbReference type="Proteomes" id="UP001652661">
    <property type="component" value="Chromosome 2R"/>
</dbReference>
<dbReference type="Gene3D" id="3.80.10.10">
    <property type="entry name" value="Ribonuclease Inhibitor"/>
    <property type="match status" value="1"/>
</dbReference>
<dbReference type="AlphaFoldDB" id="A0A6P4JFG6"/>
<proteinExistence type="predicted"/>
<dbReference type="OMA" id="IFDMLYV"/>
<reference evidence="1" key="1">
    <citation type="submission" date="2025-05" db="UniProtKB">
        <authorList>
            <consortium name="RefSeq"/>
        </authorList>
    </citation>
    <scope>NUCLEOTIDE SEQUENCE [LARGE SCALE GENOMIC DNA]</scope>
    <source>
        <strain evidence="1">14028-0561.14</strain>
    </source>
</reference>
<protein>
    <submittedName>
        <fullName evidence="2">ATP synthase subunit s, mitochondrial</fullName>
    </submittedName>
</protein>
<dbReference type="RefSeq" id="XP_017033308.1">
    <property type="nucleotide sequence ID" value="XM_017177819.3"/>
</dbReference>
<dbReference type="InterPro" id="IPR032675">
    <property type="entry name" value="LRR_dom_sf"/>
</dbReference>
<evidence type="ECO:0000313" key="2">
    <source>
        <dbReference type="RefSeq" id="XP_017033308.1"/>
    </source>
</evidence>
<evidence type="ECO:0000313" key="1">
    <source>
        <dbReference type="Proteomes" id="UP001652661"/>
    </source>
</evidence>
<accession>A0A6P4JFG6</accession>
<keyword evidence="1" id="KW-1185">Reference proteome</keyword>
<sequence>MSLLCRLLPRISTTGQLQHRLSKESPLLQPKPKDRGIWGYVAIAFNQVDAERLSKVGPNRLCAEWIIKNGGGVRFVGSPNRLWKDYNSLPGENAPFEIKVVDASNSSIMKIGLEHLKGCSCVDTVIFHNCKHLENDGLEGLHHISSSLVRLQVSGCYNITDSGLAVIAELKNLRQLIIFDMMFVKNMEAVSAKLKEHLPSCDIQATKLSVTLNPQK</sequence>
<gene>
    <name evidence="2" type="primary">LOC108082448</name>
</gene>
<dbReference type="SUPFAM" id="SSF52047">
    <property type="entry name" value="RNI-like"/>
    <property type="match status" value="1"/>
</dbReference>
<reference evidence="2" key="2">
    <citation type="submission" date="2025-08" db="UniProtKB">
        <authorList>
            <consortium name="RefSeq"/>
        </authorList>
    </citation>
    <scope>IDENTIFICATION</scope>
    <source>
        <strain evidence="2">14028-0561.14</strain>
        <tissue evidence="2">Whole fly</tissue>
    </source>
</reference>
<dbReference type="GeneID" id="108082448"/>
<name>A0A6P4JFG6_DROKI</name>
<organism evidence="1 2">
    <name type="scientific">Drosophila kikkawai</name>
    <name type="common">Fruit fly</name>
    <dbReference type="NCBI Taxonomy" id="30033"/>
    <lineage>
        <taxon>Eukaryota</taxon>
        <taxon>Metazoa</taxon>
        <taxon>Ecdysozoa</taxon>
        <taxon>Arthropoda</taxon>
        <taxon>Hexapoda</taxon>
        <taxon>Insecta</taxon>
        <taxon>Pterygota</taxon>
        <taxon>Neoptera</taxon>
        <taxon>Endopterygota</taxon>
        <taxon>Diptera</taxon>
        <taxon>Brachycera</taxon>
        <taxon>Muscomorpha</taxon>
        <taxon>Ephydroidea</taxon>
        <taxon>Drosophilidae</taxon>
        <taxon>Drosophila</taxon>
        <taxon>Sophophora</taxon>
    </lineage>
</organism>
<dbReference type="OrthoDB" id="5859291at2759"/>